<proteinExistence type="inferred from homology"/>
<evidence type="ECO:0000313" key="5">
    <source>
        <dbReference type="Proteomes" id="UP000541810"/>
    </source>
</evidence>
<reference evidence="4 5" key="1">
    <citation type="submission" date="2020-08" db="EMBL/GenBank/DDBJ databases">
        <title>Genomic Encyclopedia of Type Strains, Phase IV (KMG-IV): sequencing the most valuable type-strain genomes for metagenomic binning, comparative biology and taxonomic classification.</title>
        <authorList>
            <person name="Goeker M."/>
        </authorList>
    </citation>
    <scope>NUCLEOTIDE SEQUENCE [LARGE SCALE GENOMIC DNA]</scope>
    <source>
        <strain evidence="4 5">DSM 103725</strain>
    </source>
</reference>
<dbReference type="InterPro" id="IPR036291">
    <property type="entry name" value="NAD(P)-bd_dom_sf"/>
</dbReference>
<dbReference type="AlphaFoldDB" id="A0A7X0H883"/>
<protein>
    <submittedName>
        <fullName evidence="4">NAD(P)-dependent dehydrogenase (Short-subunit alcohol dehydrogenase family)</fullName>
    </submittedName>
</protein>
<keyword evidence="2" id="KW-0560">Oxidoreductase</keyword>
<dbReference type="SUPFAM" id="SSF51735">
    <property type="entry name" value="NAD(P)-binding Rossmann-fold domains"/>
    <property type="match status" value="1"/>
</dbReference>
<dbReference type="PRINTS" id="PR00080">
    <property type="entry name" value="SDRFAMILY"/>
</dbReference>
<accession>A0A7X0H883</accession>
<dbReference type="Proteomes" id="UP000541810">
    <property type="component" value="Unassembled WGS sequence"/>
</dbReference>
<gene>
    <name evidence="4" type="ORF">HNQ40_001727</name>
</gene>
<dbReference type="PANTHER" id="PTHR44169:SF6">
    <property type="entry name" value="NADPH-DEPENDENT 1-ACYLDIHYDROXYACETONE PHOSPHATE REDUCTASE"/>
    <property type="match status" value="1"/>
</dbReference>
<dbReference type="PROSITE" id="PS00061">
    <property type="entry name" value="ADH_SHORT"/>
    <property type="match status" value="1"/>
</dbReference>
<dbReference type="InterPro" id="IPR002347">
    <property type="entry name" value="SDR_fam"/>
</dbReference>
<evidence type="ECO:0000313" key="4">
    <source>
        <dbReference type="EMBL" id="MBB6429921.1"/>
    </source>
</evidence>
<name>A0A7X0H883_9BACT</name>
<dbReference type="Gene3D" id="3.40.50.720">
    <property type="entry name" value="NAD(P)-binding Rossmann-like Domain"/>
    <property type="match status" value="1"/>
</dbReference>
<dbReference type="PRINTS" id="PR00081">
    <property type="entry name" value="GDHRDH"/>
</dbReference>
<sequence length="235" mass="24387">MKIQDTTAFVTGANRGIGKALVEELLAGGAKKIYATARDTSKLPFTDPRVVKVQLDVTDDESVTAATQDVGDVELLINNAGVNAASTAFGDIDGHRSDLEVNYFGVLRVSQALAETLKANQGTIVNLNSLVSLASMAPIASYGVSKAASHSLTLALRAELAESGVSVHGVYAGPIDTDMAKDMPMAKATPADAAAAILDGVEAGETHIAPDAMAQEVVATWRNNPVAVEEMFASM</sequence>
<comment type="similarity">
    <text evidence="1 3">Belongs to the short-chain dehydrogenases/reductases (SDR) family.</text>
</comment>
<dbReference type="PANTHER" id="PTHR44169">
    <property type="entry name" value="NADPH-DEPENDENT 1-ACYLDIHYDROXYACETONE PHOSPHATE REDUCTASE"/>
    <property type="match status" value="1"/>
</dbReference>
<dbReference type="Pfam" id="PF00106">
    <property type="entry name" value="adh_short"/>
    <property type="match status" value="1"/>
</dbReference>
<evidence type="ECO:0000256" key="1">
    <source>
        <dbReference type="ARBA" id="ARBA00006484"/>
    </source>
</evidence>
<evidence type="ECO:0000256" key="2">
    <source>
        <dbReference type="ARBA" id="ARBA00023002"/>
    </source>
</evidence>
<dbReference type="EMBL" id="JACHGY010000001">
    <property type="protein sequence ID" value="MBB6429921.1"/>
    <property type="molecule type" value="Genomic_DNA"/>
</dbReference>
<organism evidence="4 5">
    <name type="scientific">Algisphaera agarilytica</name>
    <dbReference type="NCBI Taxonomy" id="1385975"/>
    <lineage>
        <taxon>Bacteria</taxon>
        <taxon>Pseudomonadati</taxon>
        <taxon>Planctomycetota</taxon>
        <taxon>Phycisphaerae</taxon>
        <taxon>Phycisphaerales</taxon>
        <taxon>Phycisphaeraceae</taxon>
        <taxon>Algisphaera</taxon>
    </lineage>
</organism>
<evidence type="ECO:0000256" key="3">
    <source>
        <dbReference type="RuleBase" id="RU000363"/>
    </source>
</evidence>
<dbReference type="InterPro" id="IPR020904">
    <property type="entry name" value="Sc_DH/Rdtase_CS"/>
</dbReference>
<comment type="caution">
    <text evidence="4">The sequence shown here is derived from an EMBL/GenBank/DDBJ whole genome shotgun (WGS) entry which is preliminary data.</text>
</comment>
<dbReference type="RefSeq" id="WP_184677473.1">
    <property type="nucleotide sequence ID" value="NZ_JACHGY010000001.1"/>
</dbReference>
<keyword evidence="5" id="KW-1185">Reference proteome</keyword>
<dbReference type="GO" id="GO:0016491">
    <property type="term" value="F:oxidoreductase activity"/>
    <property type="evidence" value="ECO:0007669"/>
    <property type="project" value="UniProtKB-KW"/>
</dbReference>